<comment type="caution">
    <text evidence="6">The sequence shown here is derived from an EMBL/GenBank/DDBJ whole genome shotgun (WGS) entry which is preliminary data.</text>
</comment>
<evidence type="ECO:0000313" key="6">
    <source>
        <dbReference type="EMBL" id="KAG5558386.1"/>
    </source>
</evidence>
<dbReference type="SUPFAM" id="SSF47762">
    <property type="entry name" value="PAH2 domain"/>
    <property type="match status" value="2"/>
</dbReference>
<reference evidence="6" key="1">
    <citation type="submission" date="2020-08" db="EMBL/GenBank/DDBJ databases">
        <title>Plant Genome Project.</title>
        <authorList>
            <person name="Zhang R.-G."/>
        </authorList>
    </citation>
    <scope>NUCLEOTIDE SEQUENCE</scope>
    <source>
        <strain evidence="6">WSP0</strain>
        <tissue evidence="6">Leaf</tissue>
    </source>
</reference>
<evidence type="ECO:0000313" key="7">
    <source>
        <dbReference type="Proteomes" id="UP000823749"/>
    </source>
</evidence>
<feature type="region of interest" description="Disordered" evidence="5">
    <location>
        <begin position="1"/>
        <end position="20"/>
    </location>
</feature>
<dbReference type="Proteomes" id="UP000823749">
    <property type="component" value="Chromosome 3"/>
</dbReference>
<dbReference type="InterPro" id="IPR039774">
    <property type="entry name" value="Sin3-like"/>
</dbReference>
<dbReference type="InterPro" id="IPR003822">
    <property type="entry name" value="PAH"/>
</dbReference>
<sequence>MARYHKLKQAKPRGEDELQDDGALANQNHSKQKQIIASWKHQQSFPYGRWSWYGLRKDEDDRTYRAFLDIMVKYGKEHRDVDEATHQVTVPEALQYLKKLKNTLHPEEYDALVTLVRGTMGESADTGFTVAKMAELLECNRELVPGFNSFLPEAYEITSDTYYGGCYNWISAVKGSVDFLNKIRTIMKDEDDRTYKAFLDIMVKYRKEQRDVDEVYRDGATLFEKQPSLFVEFTRFFCRLDCTG</sequence>
<name>A0AAV6L236_9ERIC</name>
<keyword evidence="3 4" id="KW-0539">Nucleus</keyword>
<dbReference type="PROSITE" id="PS51477">
    <property type="entry name" value="PAH"/>
    <property type="match status" value="2"/>
</dbReference>
<dbReference type="Pfam" id="PF02671">
    <property type="entry name" value="PAH"/>
    <property type="match status" value="1"/>
</dbReference>
<evidence type="ECO:0000256" key="3">
    <source>
        <dbReference type="ARBA" id="ARBA00023242"/>
    </source>
</evidence>
<dbReference type="InterPro" id="IPR036600">
    <property type="entry name" value="PAH_sf"/>
</dbReference>
<feature type="compositionally biased region" description="Basic residues" evidence="5">
    <location>
        <begin position="1"/>
        <end position="11"/>
    </location>
</feature>
<keyword evidence="2" id="KW-0678">Repressor</keyword>
<evidence type="ECO:0000256" key="1">
    <source>
        <dbReference type="ARBA" id="ARBA00004123"/>
    </source>
</evidence>
<organism evidence="6 7">
    <name type="scientific">Rhododendron griersonianum</name>
    <dbReference type="NCBI Taxonomy" id="479676"/>
    <lineage>
        <taxon>Eukaryota</taxon>
        <taxon>Viridiplantae</taxon>
        <taxon>Streptophyta</taxon>
        <taxon>Embryophyta</taxon>
        <taxon>Tracheophyta</taxon>
        <taxon>Spermatophyta</taxon>
        <taxon>Magnoliopsida</taxon>
        <taxon>eudicotyledons</taxon>
        <taxon>Gunneridae</taxon>
        <taxon>Pentapetalae</taxon>
        <taxon>asterids</taxon>
        <taxon>Ericales</taxon>
        <taxon>Ericaceae</taxon>
        <taxon>Ericoideae</taxon>
        <taxon>Rhodoreae</taxon>
        <taxon>Rhododendron</taxon>
    </lineage>
</organism>
<evidence type="ECO:0000256" key="2">
    <source>
        <dbReference type="ARBA" id="ARBA00022491"/>
    </source>
</evidence>
<evidence type="ECO:0000256" key="5">
    <source>
        <dbReference type="SAM" id="MobiDB-lite"/>
    </source>
</evidence>
<dbReference type="PANTHER" id="PTHR12346">
    <property type="entry name" value="SIN3B-RELATED"/>
    <property type="match status" value="1"/>
</dbReference>
<dbReference type="GO" id="GO:0000118">
    <property type="term" value="C:histone deacetylase complex"/>
    <property type="evidence" value="ECO:0007669"/>
    <property type="project" value="TreeGrafter"/>
</dbReference>
<evidence type="ECO:0000256" key="4">
    <source>
        <dbReference type="PROSITE-ProRule" id="PRU00810"/>
    </source>
</evidence>
<gene>
    <name evidence="6" type="ORF">RHGRI_008343</name>
</gene>
<protein>
    <submittedName>
        <fullName evidence="6">Uncharacterized protein</fullName>
    </submittedName>
</protein>
<dbReference type="AlphaFoldDB" id="A0AAV6L236"/>
<dbReference type="EMBL" id="JACTNZ010000003">
    <property type="protein sequence ID" value="KAG5558386.1"/>
    <property type="molecule type" value="Genomic_DNA"/>
</dbReference>
<comment type="subcellular location">
    <subcellularLocation>
        <location evidence="1 4">Nucleus</location>
    </subcellularLocation>
</comment>
<dbReference type="GO" id="GO:0000122">
    <property type="term" value="P:negative regulation of transcription by RNA polymerase II"/>
    <property type="evidence" value="ECO:0007669"/>
    <property type="project" value="TreeGrafter"/>
</dbReference>
<dbReference type="PANTHER" id="PTHR12346:SF0">
    <property type="entry name" value="SIN3A, ISOFORM G"/>
    <property type="match status" value="1"/>
</dbReference>
<dbReference type="GO" id="GO:0000785">
    <property type="term" value="C:chromatin"/>
    <property type="evidence" value="ECO:0007669"/>
    <property type="project" value="TreeGrafter"/>
</dbReference>
<dbReference type="GO" id="GO:0003714">
    <property type="term" value="F:transcription corepressor activity"/>
    <property type="evidence" value="ECO:0007669"/>
    <property type="project" value="InterPro"/>
</dbReference>
<proteinExistence type="predicted"/>
<dbReference type="Gene3D" id="1.20.1160.11">
    <property type="entry name" value="Paired amphipathic helix"/>
    <property type="match status" value="2"/>
</dbReference>
<keyword evidence="7" id="KW-1185">Reference proteome</keyword>
<accession>A0AAV6L236</accession>